<gene>
    <name evidence="1" type="ORF">RR42_m1474</name>
</gene>
<evidence type="ECO:0000313" key="2">
    <source>
        <dbReference type="Proteomes" id="UP000031843"/>
    </source>
</evidence>
<dbReference type="KEGG" id="cbw:RR42_m1474"/>
<name>A0A0C4Y9E5_9BURK</name>
<proteinExistence type="predicted"/>
<keyword evidence="2" id="KW-1185">Reference proteome</keyword>
<accession>A0A0C4Y9E5</accession>
<reference evidence="1 2" key="1">
    <citation type="journal article" date="2015" name="Genome Announc.">
        <title>Complete Genome Sequence of Cupriavidus basilensis 4G11, Isolated from the Oak Ridge Field Research Center Site.</title>
        <authorList>
            <person name="Ray J."/>
            <person name="Waters R.J."/>
            <person name="Skerker J.M."/>
            <person name="Kuehl J.V."/>
            <person name="Price M.N."/>
            <person name="Huang J."/>
            <person name="Chakraborty R."/>
            <person name="Arkin A.P."/>
            <person name="Deutschbauer A."/>
        </authorList>
    </citation>
    <scope>NUCLEOTIDE SEQUENCE [LARGE SCALE GENOMIC DNA]</scope>
    <source>
        <strain evidence="1">4G11</strain>
    </source>
</reference>
<dbReference type="AlphaFoldDB" id="A0A0C4Y9E5"/>
<sequence length="57" mass="6518">MDLATQRSWLGELARNRSKQLDAPSWLWTSVLDLIASHEVGYLEHCRKFALGPEAHI</sequence>
<dbReference type="Proteomes" id="UP000031843">
    <property type="component" value="Chromosome main"/>
</dbReference>
<protein>
    <submittedName>
        <fullName evidence="1">Uncharacterized protein</fullName>
    </submittedName>
</protein>
<evidence type="ECO:0000313" key="1">
    <source>
        <dbReference type="EMBL" id="AJG18874.1"/>
    </source>
</evidence>
<dbReference type="EMBL" id="CP010536">
    <property type="protein sequence ID" value="AJG18874.1"/>
    <property type="molecule type" value="Genomic_DNA"/>
</dbReference>
<organism evidence="1 2">
    <name type="scientific">Cupriavidus basilensis</name>
    <dbReference type="NCBI Taxonomy" id="68895"/>
    <lineage>
        <taxon>Bacteria</taxon>
        <taxon>Pseudomonadati</taxon>
        <taxon>Pseudomonadota</taxon>
        <taxon>Betaproteobacteria</taxon>
        <taxon>Burkholderiales</taxon>
        <taxon>Burkholderiaceae</taxon>
        <taxon>Cupriavidus</taxon>
    </lineage>
</organism>